<evidence type="ECO:0000256" key="1">
    <source>
        <dbReference type="SAM" id="MobiDB-lite"/>
    </source>
</evidence>
<comment type="caution">
    <text evidence="2">The sequence shown here is derived from an EMBL/GenBank/DDBJ whole genome shotgun (WGS) entry which is preliminary data.</text>
</comment>
<feature type="compositionally biased region" description="Basic residues" evidence="1">
    <location>
        <begin position="62"/>
        <end position="71"/>
    </location>
</feature>
<name>A0AAD4QZG6_9BILA</name>
<dbReference type="Proteomes" id="UP001201812">
    <property type="component" value="Unassembled WGS sequence"/>
</dbReference>
<feature type="region of interest" description="Disordered" evidence="1">
    <location>
        <begin position="1"/>
        <end position="114"/>
    </location>
</feature>
<sequence>MRNLGHDRFPSKQTQRHTKSNGKKNARDNQMGPTNQRIHPPKNTSQGHSPGSSTTQVQMGRPRSKKRKRKTKEATFWEPKDSKGKTIEGHHRVGESRKDGKTKSSKSLERTGIT</sequence>
<feature type="compositionally biased region" description="Basic and acidic residues" evidence="1">
    <location>
        <begin position="1"/>
        <end position="10"/>
    </location>
</feature>
<protein>
    <submittedName>
        <fullName evidence="2">Uncharacterized protein</fullName>
    </submittedName>
</protein>
<organism evidence="2 3">
    <name type="scientific">Ditylenchus destructor</name>
    <dbReference type="NCBI Taxonomy" id="166010"/>
    <lineage>
        <taxon>Eukaryota</taxon>
        <taxon>Metazoa</taxon>
        <taxon>Ecdysozoa</taxon>
        <taxon>Nematoda</taxon>
        <taxon>Chromadorea</taxon>
        <taxon>Rhabditida</taxon>
        <taxon>Tylenchina</taxon>
        <taxon>Tylenchomorpha</taxon>
        <taxon>Sphaerularioidea</taxon>
        <taxon>Anguinidae</taxon>
        <taxon>Anguininae</taxon>
        <taxon>Ditylenchus</taxon>
    </lineage>
</organism>
<evidence type="ECO:0000313" key="2">
    <source>
        <dbReference type="EMBL" id="KAI1700098.1"/>
    </source>
</evidence>
<accession>A0AAD4QZG6</accession>
<reference evidence="2" key="1">
    <citation type="submission" date="2022-01" db="EMBL/GenBank/DDBJ databases">
        <title>Genome Sequence Resource for Two Populations of Ditylenchus destructor, the Migratory Endoparasitic Phytonematode.</title>
        <authorList>
            <person name="Zhang H."/>
            <person name="Lin R."/>
            <person name="Xie B."/>
        </authorList>
    </citation>
    <scope>NUCLEOTIDE SEQUENCE</scope>
    <source>
        <strain evidence="2">BazhouSP</strain>
    </source>
</reference>
<dbReference type="EMBL" id="JAKKPZ010000156">
    <property type="protein sequence ID" value="KAI1700098.1"/>
    <property type="molecule type" value="Genomic_DNA"/>
</dbReference>
<feature type="compositionally biased region" description="Basic and acidic residues" evidence="1">
    <location>
        <begin position="72"/>
        <end position="114"/>
    </location>
</feature>
<evidence type="ECO:0000313" key="3">
    <source>
        <dbReference type="Proteomes" id="UP001201812"/>
    </source>
</evidence>
<gene>
    <name evidence="2" type="ORF">DdX_16909</name>
</gene>
<keyword evidence="3" id="KW-1185">Reference proteome</keyword>
<feature type="compositionally biased region" description="Polar residues" evidence="1">
    <location>
        <begin position="31"/>
        <end position="58"/>
    </location>
</feature>
<proteinExistence type="predicted"/>
<feature type="compositionally biased region" description="Basic residues" evidence="1">
    <location>
        <begin position="14"/>
        <end position="24"/>
    </location>
</feature>
<dbReference type="AlphaFoldDB" id="A0AAD4QZG6"/>